<feature type="transmembrane region" description="Helical" evidence="6">
    <location>
        <begin position="957"/>
        <end position="977"/>
    </location>
</feature>
<dbReference type="InterPro" id="IPR005821">
    <property type="entry name" value="Ion_trans_dom"/>
</dbReference>
<feature type="domain" description="Ion transport" evidence="7">
    <location>
        <begin position="1232"/>
        <end position="1470"/>
    </location>
</feature>
<feature type="region of interest" description="Disordered" evidence="5">
    <location>
        <begin position="2196"/>
        <end position="2216"/>
    </location>
</feature>
<dbReference type="OrthoDB" id="416585at2759"/>
<comment type="subcellular location">
    <subcellularLocation>
        <location evidence="1">Membrane</location>
        <topology evidence="1">Multi-pass membrane protein</topology>
    </subcellularLocation>
</comment>
<feature type="transmembrane region" description="Helical" evidence="6">
    <location>
        <begin position="1263"/>
        <end position="1286"/>
    </location>
</feature>
<feature type="compositionally biased region" description="Basic residues" evidence="5">
    <location>
        <begin position="577"/>
        <end position="586"/>
    </location>
</feature>
<comment type="caution">
    <text evidence="8">The sequence shown here is derived from an EMBL/GenBank/DDBJ whole genome shotgun (WGS) entry which is preliminary data.</text>
</comment>
<keyword evidence="3 6" id="KW-1133">Transmembrane helix</keyword>
<dbReference type="GO" id="GO:0005248">
    <property type="term" value="F:voltage-gated sodium channel activity"/>
    <property type="evidence" value="ECO:0007669"/>
    <property type="project" value="TreeGrafter"/>
</dbReference>
<evidence type="ECO:0000313" key="9">
    <source>
        <dbReference type="Proteomes" id="UP000193719"/>
    </source>
</evidence>
<feature type="transmembrane region" description="Helical" evidence="6">
    <location>
        <begin position="1044"/>
        <end position="1066"/>
    </location>
</feature>
<feature type="transmembrane region" description="Helical" evidence="6">
    <location>
        <begin position="320"/>
        <end position="339"/>
    </location>
</feature>
<feature type="transmembrane region" description="Helical" evidence="6">
    <location>
        <begin position="1343"/>
        <end position="1376"/>
    </location>
</feature>
<feature type="transmembrane region" description="Helical" evidence="6">
    <location>
        <begin position="87"/>
        <end position="109"/>
    </location>
</feature>
<feature type="transmembrane region" description="Helical" evidence="6">
    <location>
        <begin position="390"/>
        <end position="413"/>
    </location>
</feature>
<proteinExistence type="predicted"/>
<feature type="transmembrane region" description="Helical" evidence="6">
    <location>
        <begin position="442"/>
        <end position="464"/>
    </location>
</feature>
<name>A0A1Y1VNY8_9FUNG</name>
<evidence type="ECO:0000256" key="5">
    <source>
        <dbReference type="SAM" id="MobiDB-lite"/>
    </source>
</evidence>
<keyword evidence="2 6" id="KW-0812">Transmembrane</keyword>
<feature type="compositionally biased region" description="Low complexity" evidence="5">
    <location>
        <begin position="587"/>
        <end position="607"/>
    </location>
</feature>
<dbReference type="InterPro" id="IPR043203">
    <property type="entry name" value="VGCC_Ca_Na"/>
</dbReference>
<keyword evidence="9" id="KW-1185">Reference proteome</keyword>
<dbReference type="Gene3D" id="1.10.287.70">
    <property type="match status" value="4"/>
</dbReference>
<feature type="domain" description="Ion transport" evidence="7">
    <location>
        <begin position="23"/>
        <end position="281"/>
    </location>
</feature>
<keyword evidence="4 6" id="KW-0472">Membrane</keyword>
<feature type="transmembrane region" description="Helical" evidence="6">
    <location>
        <begin position="1153"/>
        <end position="1175"/>
    </location>
</feature>
<dbReference type="SUPFAM" id="SSF81324">
    <property type="entry name" value="Voltage-gated potassium channels"/>
    <property type="match status" value="4"/>
</dbReference>
<feature type="domain" description="Ion transport" evidence="7">
    <location>
        <begin position="920"/>
        <end position="1180"/>
    </location>
</feature>
<evidence type="ECO:0000313" key="8">
    <source>
        <dbReference type="EMBL" id="ORX61129.1"/>
    </source>
</evidence>
<dbReference type="PANTHER" id="PTHR10037:SF62">
    <property type="entry name" value="SODIUM CHANNEL PROTEIN 60E"/>
    <property type="match status" value="1"/>
</dbReference>
<evidence type="ECO:0000256" key="1">
    <source>
        <dbReference type="ARBA" id="ARBA00004141"/>
    </source>
</evidence>
<feature type="transmembrane region" description="Helical" evidence="6">
    <location>
        <begin position="1438"/>
        <end position="1456"/>
    </location>
</feature>
<gene>
    <name evidence="8" type="ORF">BCR36DRAFT_341431</name>
</gene>
<evidence type="ECO:0000256" key="2">
    <source>
        <dbReference type="ARBA" id="ARBA00022692"/>
    </source>
</evidence>
<evidence type="ECO:0000259" key="7">
    <source>
        <dbReference type="Pfam" id="PF00520"/>
    </source>
</evidence>
<reference evidence="8 9" key="2">
    <citation type="submission" date="2016-08" db="EMBL/GenBank/DDBJ databases">
        <title>Pervasive Adenine N6-methylation of Active Genes in Fungi.</title>
        <authorList>
            <consortium name="DOE Joint Genome Institute"/>
            <person name="Mondo S.J."/>
            <person name="Dannebaum R.O."/>
            <person name="Kuo R.C."/>
            <person name="Labutti K."/>
            <person name="Haridas S."/>
            <person name="Kuo A."/>
            <person name="Salamov A."/>
            <person name="Ahrendt S.R."/>
            <person name="Lipzen A."/>
            <person name="Sullivan W."/>
            <person name="Andreopoulos W.B."/>
            <person name="Clum A."/>
            <person name="Lindquist E."/>
            <person name="Daum C."/>
            <person name="Ramamoorthy G.K."/>
            <person name="Gryganskyi A."/>
            <person name="Culley D."/>
            <person name="Magnuson J.K."/>
            <person name="James T.Y."/>
            <person name="O'Malley M.A."/>
            <person name="Stajich J.E."/>
            <person name="Spatafora J.W."/>
            <person name="Visel A."/>
            <person name="Grigoriev I.V."/>
        </authorList>
    </citation>
    <scope>NUCLEOTIDE SEQUENCE [LARGE SCALE GENOMIC DNA]</scope>
    <source>
        <strain evidence="9">finn</strain>
    </source>
</reference>
<feature type="region of interest" description="Disordered" evidence="5">
    <location>
        <begin position="1710"/>
        <end position="1729"/>
    </location>
</feature>
<feature type="transmembrane region" description="Helical" evidence="6">
    <location>
        <begin position="515"/>
        <end position="541"/>
    </location>
</feature>
<dbReference type="GO" id="GO:0001518">
    <property type="term" value="C:voltage-gated sodium channel complex"/>
    <property type="evidence" value="ECO:0007669"/>
    <property type="project" value="TreeGrafter"/>
</dbReference>
<protein>
    <recommendedName>
        <fullName evidence="7">Ion transport domain-containing protein</fullName>
    </recommendedName>
</protein>
<feature type="transmembrane region" description="Helical" evidence="6">
    <location>
        <begin position="22"/>
        <end position="40"/>
    </location>
</feature>
<dbReference type="Proteomes" id="UP000193719">
    <property type="component" value="Unassembled WGS sequence"/>
</dbReference>
<feature type="domain" description="Ion transport" evidence="7">
    <location>
        <begin position="319"/>
        <end position="540"/>
    </location>
</feature>
<evidence type="ECO:0000256" key="4">
    <source>
        <dbReference type="ARBA" id="ARBA00023136"/>
    </source>
</evidence>
<dbReference type="Gene3D" id="1.20.120.350">
    <property type="entry name" value="Voltage-gated potassium channels. Chain C"/>
    <property type="match status" value="4"/>
</dbReference>
<dbReference type="STRING" id="1754191.A0A1Y1VNY8"/>
<feature type="transmembrane region" description="Helical" evidence="6">
    <location>
        <begin position="989"/>
        <end position="1006"/>
    </location>
</feature>
<dbReference type="PANTHER" id="PTHR10037">
    <property type="entry name" value="VOLTAGE-GATED CATION CHANNEL CALCIUM AND SODIUM"/>
    <property type="match status" value="1"/>
</dbReference>
<evidence type="ECO:0000256" key="3">
    <source>
        <dbReference type="ARBA" id="ARBA00022989"/>
    </source>
</evidence>
<reference evidence="8 9" key="1">
    <citation type="submission" date="2016-08" db="EMBL/GenBank/DDBJ databases">
        <title>Genomes of anaerobic fungi encode conserved fungal cellulosomes for biomass hydrolysis.</title>
        <authorList>
            <consortium name="DOE Joint Genome Institute"/>
            <person name="Haitjema C.H."/>
            <person name="Gilmore S.P."/>
            <person name="Henske J.K."/>
            <person name="Solomon K.V."/>
            <person name="De Groot R."/>
            <person name="Kuo A."/>
            <person name="Mondo S.J."/>
            <person name="Salamov A.A."/>
            <person name="Labutti K."/>
            <person name="Zhao Z."/>
            <person name="Chiniquy J."/>
            <person name="Barry K."/>
            <person name="Brewer H.M."/>
            <person name="Purvine S.O."/>
            <person name="Wright A.T."/>
            <person name="Boxma B."/>
            <person name="Van Alen T."/>
            <person name="Hackstein J.H."/>
            <person name="Baker S.E."/>
            <person name="Grigoriev I.V."/>
            <person name="O'Malley M.A."/>
        </authorList>
    </citation>
    <scope>NUCLEOTIDE SEQUENCE [LARGE SCALE GENOMIC DNA]</scope>
    <source>
        <strain evidence="9">finn</strain>
    </source>
</reference>
<feature type="transmembrane region" description="Helical" evidence="6">
    <location>
        <begin position="351"/>
        <end position="378"/>
    </location>
</feature>
<accession>A0A1Y1VNY8</accession>
<feature type="transmembrane region" description="Helical" evidence="6">
    <location>
        <begin position="147"/>
        <end position="166"/>
    </location>
</feature>
<sequence>MNKHFQKFVENYKFKVKKLINSNYYAFFNIIIIIFSAIALSDGNQKKDRNILNFIFFNLDKVYSIFFIFDFLLNFSVKSIKEIFTTFWGLFDVCVLIISIASLFGLWNFTSLRLWLIIKYLDKVPGLEFTSSICSALSKSMSIIKDIGIFALFFFTCTGIFSVSFWSGKMTTRCVDNAGNIHSEDRLCSTNSKFGHHCPTNYTCKAIDDSMDSGTISFDNIFIAWLNIFQILTTEGWSTIYFKVADISSKLSILFFIIIIICGNWLLLQLIVATVVQSLKSQVNIKRKYNITKSKTFMLDDNSNINSLKRRMTNFINNNWIERGILLITIIDTVFIAMVNSNISGSLSSFIVYLEIVCTTIFLIEMLIKIYVLGIYGYWKSSIYNVMDGIFTILSIFEIVFSSDSGVAVFRILRAFRILRLTKFLPQLSDLISVFCDSAKPLCSLFIIWILSIIIFSLFTIQFFEGGMNIIENRPKNNLENFYYSFLSVVQLYTVENWDSIKDTVNESKGRYATLIPVIIIIVGAYIFSQFLVAILLNAFIDRLQADDFYKKISDRKSNTKHIIKYVIGELFEQRSKKDKNKKNNKNKNNNSNNSTEESTEVENSTEQITEKMEQNQEEVKLENDLYHHDYSSVLKQEDIMPKSFLLPHELNNQNDLEQLTTHQETNFEILSRISSQSRNKRKNDLNKLEPMFDICDLQNENDNKKEIQPLEFDTPNFLCDSVEPTFTNPSDPPKKKYTIEISDAKNIARLTGAGKTNVPHVFSQVIKDNKKASEERKKILMEENKEMKSLTPPTSPKIFKKLLHNKSRTNKTNKNIINDSNKEIHKENLDDYFTIKMESSDHPKSSIDITEMNFDKQNDILKVYSPTNKQDDNKLKKKMKHVTIKTSNNYISKLRKIHKKYRDSYFVHVCYKTIKNDVYFYFISLVTIASCISLALETPDPHDSKHYYILNKCDIFYTIVFIFDLIFNIIAYGALFTRRAYLKRLYNWIDVVVVFISLLNILNYGNKFHSLRIFRLVRILKFFKIHDGLRIVSISVWKTIPSLFVALIPYAFYILICSSVSLSLFANRGWQCNDDTVIVKSQCTGNYTNEYGITEKRVWLPYAVTYDNFFDSILSSFIISHQEAWPDIMYHYIESSYSSDTTGSDYHLSYSIYFVLSVLVGNWLFLSVVTALIFNNLKRHQDILRGIQYLSDGQRKLLDYIKLIITNKPNFPIEKSKSSFRNKIRYFIQTKLFNRISFSVIGINVIVMMLECTKNNSTLNKFINYSEVVFIIIYTLEVILLLYGYGIKYFFKDYWNILSFAIVVSSLFSLFNNSSMSPIIFSSIRLLRVLRIIKYAKGLKALGIAIFFNFTQLFNVLFLMFIVCFIFAVIGYHYFGNINVKYASYLNEQLNFSSFNNSLISVFIFCTGEGWPFALADCTGKSIHYTCDSSKENCGSNWAIVYFIALQVIFNWILLNSFIAITVDTFVTVLEEHDEIVRLEKMWNAFNQQWIKYDWNKSGDLTFVELVNMYNSFKLPKGTEWGNQNRENGMLLVKPPMEEIFKNVKVYKNRCKYHDVIFGFLNSWMGEELPESFLIREKEKVKTGYEKKVFEKRKNSIYSLENSISSEKKKSKRNKIWEKSKNKYNKIVEALSLRSSKKGLKDVNIHILVEHIDQDEQIVDDDNDDDTLNSDTPITLVEDYIRMNMHTCSGRLQNVYTDSLMETVRANNKHKNGNVNTPTTATPTTATPTSTTIFNLFDSNKNDFSSDTLNELNNSREEKNKDKIKDKEKQKEKLLKNKIRREDSLHPFMKHNSNSLPYNVSDSLKNQEVSNQKSEDNKIKNKSIIHRNLVRNSTNHTLGNQNNNLLHNADSTESLVRSNQEEDDKYKNKVSLRRDNSHRHLKRNSTNQTLANQNQNYLRTDNIITNDPLFYRQEEDKYKNKVLHCENSKYKLKRNSTNLTIQNQNFLSTDSIVNNESFLYRPQLLNPISTKNNNFGISLNNEMTLEPQSYESNSESQYPLSNSRKDSRSTFLEEQNKVLSAHKLIEHLQPVKEVSYSLENKEDNNCRVNSEIKEKACTPSTNKEENNYTVNFTKTKRCIKNSKKPERLTLSNIGRSKSYDNNFDIYHTPKDDDIHRSIIELDAIIGVDDEEEEKKNKHRSIHIKNNLHRIKSRTSFRMGFKDNYLDNDIVIDVNSQGLPFHVVYAVYQIQQRFKKSRKEHQRKNINSNAKEIHKD</sequence>
<feature type="region of interest" description="Disordered" evidence="5">
    <location>
        <begin position="577"/>
        <end position="609"/>
    </location>
</feature>
<feature type="transmembrane region" description="Helical" evidence="6">
    <location>
        <begin position="1298"/>
        <end position="1322"/>
    </location>
</feature>
<feature type="region of interest" description="Disordered" evidence="5">
    <location>
        <begin position="1751"/>
        <end position="1824"/>
    </location>
</feature>
<feature type="compositionally biased region" description="Low complexity" evidence="5">
    <location>
        <begin position="1718"/>
        <end position="1729"/>
    </location>
</feature>
<feature type="region of interest" description="Disordered" evidence="5">
    <location>
        <begin position="1988"/>
        <end position="2010"/>
    </location>
</feature>
<feature type="compositionally biased region" description="Polar residues" evidence="5">
    <location>
        <begin position="1988"/>
        <end position="2003"/>
    </location>
</feature>
<feature type="compositionally biased region" description="Basic and acidic residues" evidence="5">
    <location>
        <begin position="1755"/>
        <end position="1786"/>
    </location>
</feature>
<feature type="transmembrane region" description="Helical" evidence="6">
    <location>
        <begin position="919"/>
        <end position="937"/>
    </location>
</feature>
<organism evidence="8 9">
    <name type="scientific">Piromyces finnis</name>
    <dbReference type="NCBI Taxonomy" id="1754191"/>
    <lineage>
        <taxon>Eukaryota</taxon>
        <taxon>Fungi</taxon>
        <taxon>Fungi incertae sedis</taxon>
        <taxon>Chytridiomycota</taxon>
        <taxon>Chytridiomycota incertae sedis</taxon>
        <taxon>Neocallimastigomycetes</taxon>
        <taxon>Neocallimastigales</taxon>
        <taxon>Neocallimastigaceae</taxon>
        <taxon>Piromyces</taxon>
    </lineage>
</organism>
<dbReference type="InterPro" id="IPR027359">
    <property type="entry name" value="Volt_channel_dom_sf"/>
</dbReference>
<feature type="transmembrane region" description="Helical" evidence="6">
    <location>
        <begin position="254"/>
        <end position="276"/>
    </location>
</feature>
<feature type="transmembrane region" description="Helical" evidence="6">
    <location>
        <begin position="52"/>
        <end position="75"/>
    </location>
</feature>
<dbReference type="Pfam" id="PF00520">
    <property type="entry name" value="Ion_trans"/>
    <property type="match status" value="4"/>
</dbReference>
<feature type="transmembrane region" description="Helical" evidence="6">
    <location>
        <begin position="1233"/>
        <end position="1251"/>
    </location>
</feature>
<feature type="compositionally biased region" description="Polar residues" evidence="5">
    <location>
        <begin position="1792"/>
        <end position="1813"/>
    </location>
</feature>
<dbReference type="EMBL" id="MCFH01000001">
    <property type="protein sequence ID" value="ORX61129.1"/>
    <property type="molecule type" value="Genomic_DNA"/>
</dbReference>
<evidence type="ECO:0000256" key="6">
    <source>
        <dbReference type="SAM" id="Phobius"/>
    </source>
</evidence>